<accession>A0A0M3J3I5</accession>
<sequence length="136" mass="15362">MGKTPVKFALMGNGAIFRFFATANYDGGMMQESEDENMEMEHERDGSMPYDEQSEECEIDSLPALPDAEVLERIRDEKKRGMFVSGWEEDDEGIAEKNLDDPAEQMLTAAETGDVKLLVELYQRDRSLLEVSKSLA</sequence>
<keyword evidence="3" id="KW-1185">Reference proteome</keyword>
<evidence type="ECO:0000256" key="1">
    <source>
        <dbReference type="SAM" id="MobiDB-lite"/>
    </source>
</evidence>
<dbReference type="OrthoDB" id="19174at2759"/>
<name>A0A0M3J3I5_ANISI</name>
<feature type="region of interest" description="Disordered" evidence="1">
    <location>
        <begin position="33"/>
        <end position="54"/>
    </location>
</feature>
<reference evidence="4" key="1">
    <citation type="submission" date="2017-02" db="UniProtKB">
        <authorList>
            <consortium name="WormBaseParasite"/>
        </authorList>
    </citation>
    <scope>IDENTIFICATION</scope>
</reference>
<evidence type="ECO:0000313" key="2">
    <source>
        <dbReference type="EMBL" id="VDK19497.1"/>
    </source>
</evidence>
<dbReference type="Proteomes" id="UP000267096">
    <property type="component" value="Unassembled WGS sequence"/>
</dbReference>
<reference evidence="2 3" key="2">
    <citation type="submission" date="2018-11" db="EMBL/GenBank/DDBJ databases">
        <authorList>
            <consortium name="Pathogen Informatics"/>
        </authorList>
    </citation>
    <scope>NUCLEOTIDE SEQUENCE [LARGE SCALE GENOMIC DNA]</scope>
</reference>
<gene>
    <name evidence="2" type="ORF">ASIM_LOCUS1968</name>
</gene>
<organism evidence="4">
    <name type="scientific">Anisakis simplex</name>
    <name type="common">Herring worm</name>
    <dbReference type="NCBI Taxonomy" id="6269"/>
    <lineage>
        <taxon>Eukaryota</taxon>
        <taxon>Metazoa</taxon>
        <taxon>Ecdysozoa</taxon>
        <taxon>Nematoda</taxon>
        <taxon>Chromadorea</taxon>
        <taxon>Rhabditida</taxon>
        <taxon>Spirurina</taxon>
        <taxon>Ascaridomorpha</taxon>
        <taxon>Ascaridoidea</taxon>
        <taxon>Anisakidae</taxon>
        <taxon>Anisakis</taxon>
        <taxon>Anisakis simplex complex</taxon>
    </lineage>
</organism>
<protein>
    <submittedName>
        <fullName evidence="4">ANK_REP_REGION domain-containing protein</fullName>
    </submittedName>
</protein>
<proteinExistence type="predicted"/>
<dbReference type="AlphaFoldDB" id="A0A0M3J3I5"/>
<evidence type="ECO:0000313" key="3">
    <source>
        <dbReference type="Proteomes" id="UP000267096"/>
    </source>
</evidence>
<dbReference type="EMBL" id="UYRR01002397">
    <property type="protein sequence ID" value="VDK19497.1"/>
    <property type="molecule type" value="Genomic_DNA"/>
</dbReference>
<dbReference type="WBParaSite" id="ASIM_0000209801-mRNA-1">
    <property type="protein sequence ID" value="ASIM_0000209801-mRNA-1"/>
    <property type="gene ID" value="ASIM_0000209801"/>
</dbReference>
<evidence type="ECO:0000313" key="4">
    <source>
        <dbReference type="WBParaSite" id="ASIM_0000209801-mRNA-1"/>
    </source>
</evidence>